<sequence>MDYGKQDPPPYNQPQPPRLPTPATALPRRRAVLPTASPKAAIILLRIPTTRLQANTDNSQDRTSRGHRWATISNSNLHRERIISRDPRRKGTTSSRKSGRATLM</sequence>
<dbReference type="Proteomes" id="UP000001881">
    <property type="component" value="Unassembled WGS sequence"/>
</dbReference>
<feature type="compositionally biased region" description="Basic and acidic residues" evidence="1">
    <location>
        <begin position="77"/>
        <end position="86"/>
    </location>
</feature>
<protein>
    <submittedName>
        <fullName evidence="2">WGS project CABT00000000 data, contig 2.2</fullName>
    </submittedName>
</protein>
<feature type="compositionally biased region" description="Pro residues" evidence="1">
    <location>
        <begin position="7"/>
        <end position="20"/>
    </location>
</feature>
<dbReference type="VEuPathDB" id="FungiDB:SMAC_00906"/>
<dbReference type="EMBL" id="CABT02000002">
    <property type="protein sequence ID" value="CCC06880.1"/>
    <property type="molecule type" value="Genomic_DNA"/>
</dbReference>
<evidence type="ECO:0000313" key="3">
    <source>
        <dbReference type="Proteomes" id="UP000001881"/>
    </source>
</evidence>
<keyword evidence="3" id="KW-1185">Reference proteome</keyword>
<feature type="region of interest" description="Disordered" evidence="1">
    <location>
        <begin position="51"/>
        <end position="104"/>
    </location>
</feature>
<accession>F7VNF1</accession>
<evidence type="ECO:0000313" key="2">
    <source>
        <dbReference type="EMBL" id="CCC06880.1"/>
    </source>
</evidence>
<evidence type="ECO:0000256" key="1">
    <source>
        <dbReference type="SAM" id="MobiDB-lite"/>
    </source>
</evidence>
<feature type="region of interest" description="Disordered" evidence="1">
    <location>
        <begin position="1"/>
        <end position="25"/>
    </location>
</feature>
<dbReference type="GeneID" id="10807527"/>
<name>F7VNF1_SORMK</name>
<dbReference type="AlphaFoldDB" id="F7VNF1"/>
<reference evidence="2 3" key="1">
    <citation type="journal article" date="2010" name="PLoS Genet.">
        <title>De novo assembly of a 40 Mb eukaryotic genome from short sequence reads: Sordaria macrospora, a model organism for fungal morphogenesis.</title>
        <authorList>
            <person name="Nowrousian M."/>
            <person name="Stajich J."/>
            <person name="Chu M."/>
            <person name="Engh I."/>
            <person name="Espagne E."/>
            <person name="Halliday K."/>
            <person name="Kamerewerd J."/>
            <person name="Kempken F."/>
            <person name="Knab B."/>
            <person name="Kuo H.C."/>
            <person name="Osiewacz H.D."/>
            <person name="Poeggeler S."/>
            <person name="Read N."/>
            <person name="Seiler S."/>
            <person name="Smith K."/>
            <person name="Zickler D."/>
            <person name="Kueck U."/>
            <person name="Freitag M."/>
        </authorList>
    </citation>
    <scope>NUCLEOTIDE SEQUENCE [LARGE SCALE GENOMIC DNA]</scope>
    <source>
        <strain evidence="3">ATCC MYA-333 / DSM 997 / K(L3346) / K-hell</strain>
        <tissue evidence="2">Mycelium</tissue>
    </source>
</reference>
<dbReference type="InParanoid" id="F7VNF1"/>
<proteinExistence type="predicted"/>
<dbReference type="HOGENOM" id="CLU_2251729_0_0_1"/>
<dbReference type="KEGG" id="smp:10807527"/>
<gene>
    <name evidence="2" type="ORF">SMAC_00906</name>
</gene>
<organism evidence="2 3">
    <name type="scientific">Sordaria macrospora (strain ATCC MYA-333 / DSM 997 / K(L3346) / K-hell)</name>
    <dbReference type="NCBI Taxonomy" id="771870"/>
    <lineage>
        <taxon>Eukaryota</taxon>
        <taxon>Fungi</taxon>
        <taxon>Dikarya</taxon>
        <taxon>Ascomycota</taxon>
        <taxon>Pezizomycotina</taxon>
        <taxon>Sordariomycetes</taxon>
        <taxon>Sordariomycetidae</taxon>
        <taxon>Sordariales</taxon>
        <taxon>Sordariaceae</taxon>
        <taxon>Sordaria</taxon>
    </lineage>
</organism>
<comment type="caution">
    <text evidence="2">The sequence shown here is derived from an EMBL/GenBank/DDBJ whole genome shotgun (WGS) entry which is preliminary data.</text>
</comment>